<protein>
    <submittedName>
        <fullName evidence="1">Uncharacterized protein</fullName>
    </submittedName>
</protein>
<proteinExistence type="predicted"/>
<gene>
    <name evidence="1" type="ORF">K452DRAFT_302352</name>
</gene>
<dbReference type="EMBL" id="ML995509">
    <property type="protein sequence ID" value="KAF2136957.1"/>
    <property type="molecule type" value="Genomic_DNA"/>
</dbReference>
<reference evidence="1" key="1">
    <citation type="journal article" date="2020" name="Stud. Mycol.">
        <title>101 Dothideomycetes genomes: a test case for predicting lifestyles and emergence of pathogens.</title>
        <authorList>
            <person name="Haridas S."/>
            <person name="Albert R."/>
            <person name="Binder M."/>
            <person name="Bloem J."/>
            <person name="Labutti K."/>
            <person name="Salamov A."/>
            <person name="Andreopoulos B."/>
            <person name="Baker S."/>
            <person name="Barry K."/>
            <person name="Bills G."/>
            <person name="Bluhm B."/>
            <person name="Cannon C."/>
            <person name="Castanera R."/>
            <person name="Culley D."/>
            <person name="Daum C."/>
            <person name="Ezra D."/>
            <person name="Gonzalez J."/>
            <person name="Henrissat B."/>
            <person name="Kuo A."/>
            <person name="Liang C."/>
            <person name="Lipzen A."/>
            <person name="Lutzoni F."/>
            <person name="Magnuson J."/>
            <person name="Mondo S."/>
            <person name="Nolan M."/>
            <person name="Ohm R."/>
            <person name="Pangilinan J."/>
            <person name="Park H.-J."/>
            <person name="Ramirez L."/>
            <person name="Alfaro M."/>
            <person name="Sun H."/>
            <person name="Tritt A."/>
            <person name="Yoshinaga Y."/>
            <person name="Zwiers L.-H."/>
            <person name="Turgeon B."/>
            <person name="Goodwin S."/>
            <person name="Spatafora J."/>
            <person name="Crous P."/>
            <person name="Grigoriev I."/>
        </authorList>
    </citation>
    <scope>NUCLEOTIDE SEQUENCE</scope>
    <source>
        <strain evidence="1">CBS 121167</strain>
    </source>
</reference>
<organism evidence="1 2">
    <name type="scientific">Aplosporella prunicola CBS 121167</name>
    <dbReference type="NCBI Taxonomy" id="1176127"/>
    <lineage>
        <taxon>Eukaryota</taxon>
        <taxon>Fungi</taxon>
        <taxon>Dikarya</taxon>
        <taxon>Ascomycota</taxon>
        <taxon>Pezizomycotina</taxon>
        <taxon>Dothideomycetes</taxon>
        <taxon>Dothideomycetes incertae sedis</taxon>
        <taxon>Botryosphaeriales</taxon>
        <taxon>Aplosporellaceae</taxon>
        <taxon>Aplosporella</taxon>
    </lineage>
</organism>
<accession>A0A6A6B1R7</accession>
<evidence type="ECO:0000313" key="2">
    <source>
        <dbReference type="Proteomes" id="UP000799438"/>
    </source>
</evidence>
<dbReference type="AlphaFoldDB" id="A0A6A6B1R7"/>
<evidence type="ECO:0000313" key="1">
    <source>
        <dbReference type="EMBL" id="KAF2136957.1"/>
    </source>
</evidence>
<sequence>MTNQLPPDPTSAPNTTYASTMFTPFRVGRYIQRPDGSVMDQAQRFPVRFLVHGDVLTYGSGRRHRVLWDDPDVVAGLNREIARLCARYGDARVPWSAREQTWLRMMLHLQPRVTPSHLKNLYARDWVGRRVVVSCELFGRWVRVCTPRSESDIRVAIMYYR</sequence>
<keyword evidence="2" id="KW-1185">Reference proteome</keyword>
<name>A0A6A6B1R7_9PEZI</name>
<dbReference type="RefSeq" id="XP_033392675.1">
    <property type="nucleotide sequence ID" value="XM_033542577.1"/>
</dbReference>
<dbReference type="GeneID" id="54300074"/>
<dbReference type="Proteomes" id="UP000799438">
    <property type="component" value="Unassembled WGS sequence"/>
</dbReference>